<dbReference type="AlphaFoldDB" id="A0A7V5U3N9"/>
<organism evidence="3">
    <name type="scientific">Thermodesulfatator atlanticus</name>
    <dbReference type="NCBI Taxonomy" id="501497"/>
    <lineage>
        <taxon>Bacteria</taxon>
        <taxon>Pseudomonadati</taxon>
        <taxon>Thermodesulfobacteriota</taxon>
        <taxon>Thermodesulfobacteria</taxon>
        <taxon>Thermodesulfobacteriales</taxon>
        <taxon>Thermodesulfatatoraceae</taxon>
        <taxon>Thermodesulfatator</taxon>
    </lineage>
</organism>
<evidence type="ECO:0000313" key="3">
    <source>
        <dbReference type="EMBL" id="HHI98206.1"/>
    </source>
</evidence>
<accession>A0A7V5U3N9</accession>
<dbReference type="SUPFAM" id="SSF58104">
    <property type="entry name" value="Methyl-accepting chemotaxis protein (MCP) signaling domain"/>
    <property type="match status" value="1"/>
</dbReference>
<comment type="caution">
    <text evidence="3">The sequence shown here is derived from an EMBL/GenBank/DDBJ whole genome shotgun (WGS) entry which is preliminary data.</text>
</comment>
<dbReference type="Proteomes" id="UP000886101">
    <property type="component" value="Unassembled WGS sequence"/>
</dbReference>
<dbReference type="InterPro" id="IPR009293">
    <property type="entry name" value="UPF0478"/>
</dbReference>
<dbReference type="EMBL" id="DROK01000301">
    <property type="protein sequence ID" value="HHI98206.1"/>
    <property type="molecule type" value="Genomic_DNA"/>
</dbReference>
<feature type="coiled-coil region" evidence="1">
    <location>
        <begin position="96"/>
        <end position="170"/>
    </location>
</feature>
<feature type="transmembrane region" description="Helical" evidence="2">
    <location>
        <begin position="6"/>
        <end position="26"/>
    </location>
</feature>
<dbReference type="PANTHER" id="PTHR40070:SF1">
    <property type="entry name" value="UPF0478 PROTEIN YTXG"/>
    <property type="match status" value="1"/>
</dbReference>
<keyword evidence="1" id="KW-0175">Coiled coil</keyword>
<keyword evidence="2" id="KW-0812">Transmembrane</keyword>
<dbReference type="PANTHER" id="PTHR40070">
    <property type="entry name" value="UPF0478 PROTEIN YTXG"/>
    <property type="match status" value="1"/>
</dbReference>
<evidence type="ECO:0000256" key="1">
    <source>
        <dbReference type="SAM" id="Coils"/>
    </source>
</evidence>
<keyword evidence="2" id="KW-1133">Transmembrane helix</keyword>
<reference evidence="3" key="1">
    <citation type="journal article" date="2020" name="mSystems">
        <title>Genome- and Community-Level Interaction Insights into Carbon Utilization and Element Cycling Functions of Hydrothermarchaeota in Hydrothermal Sediment.</title>
        <authorList>
            <person name="Zhou Z."/>
            <person name="Liu Y."/>
            <person name="Xu W."/>
            <person name="Pan J."/>
            <person name="Luo Z.H."/>
            <person name="Li M."/>
        </authorList>
    </citation>
    <scope>NUCLEOTIDE SEQUENCE [LARGE SCALE GENOMIC DNA]</scope>
    <source>
        <strain evidence="3">HyVt-533</strain>
    </source>
</reference>
<proteinExistence type="predicted"/>
<name>A0A7V5U3N9_9BACT</name>
<protein>
    <submittedName>
        <fullName evidence="3">DUF948 domain-containing protein</fullName>
    </submittedName>
</protein>
<keyword evidence="2" id="KW-0472">Membrane</keyword>
<dbReference type="Pfam" id="PF06103">
    <property type="entry name" value="DUF948"/>
    <property type="match status" value="1"/>
</dbReference>
<sequence>MDLQQGLYVAGIAAGISFVVLVIYLLGLVGKLKNTLNEVDQSLTQARTILNDLDVELKPVISSTQKTLEQVNSLGGRVENLVEEISVLPPAAKELLETFQEIARDLSDEIKQTLDRVNTLLEESSGRIQKDVPAVLAEVEQLLKQLNGMVEDIKEKLAKTQQIFEAVEETGRATKVVAEIISKNIAQAAIEVAAVAKGLEVALKTFKKRLPIGGEA</sequence>
<dbReference type="Gene3D" id="1.20.1480.30">
    <property type="entry name" value="Designed four-helix bundle protein"/>
    <property type="match status" value="1"/>
</dbReference>
<gene>
    <name evidence="3" type="ORF">ENJ96_10235</name>
</gene>
<evidence type="ECO:0000256" key="2">
    <source>
        <dbReference type="SAM" id="Phobius"/>
    </source>
</evidence>